<feature type="compositionally biased region" description="Basic and acidic residues" evidence="1">
    <location>
        <begin position="211"/>
        <end position="226"/>
    </location>
</feature>
<dbReference type="SMART" id="SM00849">
    <property type="entry name" value="Lactamase_B"/>
    <property type="match status" value="1"/>
</dbReference>
<dbReference type="RefSeq" id="WP_245752284.1">
    <property type="nucleotide sequence ID" value="NZ_FOOK01000029.1"/>
</dbReference>
<evidence type="ECO:0000313" key="3">
    <source>
        <dbReference type="EMBL" id="SFG37577.1"/>
    </source>
</evidence>
<dbReference type="InterPro" id="IPR001279">
    <property type="entry name" value="Metallo-B-lactamas"/>
</dbReference>
<dbReference type="EMBL" id="FOOK01000029">
    <property type="protein sequence ID" value="SFG37577.1"/>
    <property type="molecule type" value="Genomic_DNA"/>
</dbReference>
<accession>A0A1I2RG45</accession>
<evidence type="ECO:0000259" key="2">
    <source>
        <dbReference type="SMART" id="SM00849"/>
    </source>
</evidence>
<gene>
    <name evidence="3" type="ORF">SAMN04488025_12933</name>
</gene>
<dbReference type="InterPro" id="IPR050855">
    <property type="entry name" value="NDM-1-like"/>
</dbReference>
<sequence length="226" mass="23970">MKFLPRVFPVNCYLVEEEDGLTLVDAALSRSAKGILRAAGAIGKPIVRIVLTHAHSDHTGALDALKQALPDVPVFISKRDSRLLAGDLSPDPGEPASPIRGSVPKKLKTRADILLREEDRIGTLLALSAPGHTPGSMAFLDTGSGALIAGDAFQTKGGIAVAGQLRPGFPFPALATWHQRTALESAKKLGKHRPSLLAPGHGPMLKQPGDSIERALAEAERKLERQ</sequence>
<keyword evidence="4" id="KW-1185">Reference proteome</keyword>
<dbReference type="STRING" id="201973.SAMN04488025_12933"/>
<dbReference type="SUPFAM" id="SSF56281">
    <property type="entry name" value="Metallo-hydrolase/oxidoreductase"/>
    <property type="match status" value="1"/>
</dbReference>
<name>A0A1I2RG45_9BACL</name>
<dbReference type="CDD" id="cd07721">
    <property type="entry name" value="yflN-like_MBL-fold"/>
    <property type="match status" value="1"/>
</dbReference>
<dbReference type="Gene3D" id="3.60.15.10">
    <property type="entry name" value="Ribonuclease Z/Hydroxyacylglutathione hydrolase-like"/>
    <property type="match status" value="1"/>
</dbReference>
<reference evidence="3 4" key="1">
    <citation type="submission" date="2016-10" db="EMBL/GenBank/DDBJ databases">
        <authorList>
            <person name="de Groot N.N."/>
        </authorList>
    </citation>
    <scope>NUCLEOTIDE SEQUENCE [LARGE SCALE GENOMIC DNA]</scope>
    <source>
        <strain evidence="3 4">DSM 44945</strain>
    </source>
</reference>
<organism evidence="3 4">
    <name type="scientific">Planifilum fulgidum</name>
    <dbReference type="NCBI Taxonomy" id="201973"/>
    <lineage>
        <taxon>Bacteria</taxon>
        <taxon>Bacillati</taxon>
        <taxon>Bacillota</taxon>
        <taxon>Bacilli</taxon>
        <taxon>Bacillales</taxon>
        <taxon>Thermoactinomycetaceae</taxon>
        <taxon>Planifilum</taxon>
    </lineage>
</organism>
<feature type="domain" description="Metallo-beta-lactamase" evidence="2">
    <location>
        <begin position="9"/>
        <end position="201"/>
    </location>
</feature>
<dbReference type="Pfam" id="PF00753">
    <property type="entry name" value="Lactamase_B"/>
    <property type="match status" value="1"/>
</dbReference>
<protein>
    <submittedName>
        <fullName evidence="3">Glyoxylase, beta-lactamase superfamily II</fullName>
    </submittedName>
</protein>
<dbReference type="PANTHER" id="PTHR42951:SF9">
    <property type="entry name" value="METAL-DEPENDENT HYDROLASE"/>
    <property type="match status" value="1"/>
</dbReference>
<dbReference type="AlphaFoldDB" id="A0A1I2RG45"/>
<feature type="region of interest" description="Disordered" evidence="1">
    <location>
        <begin position="193"/>
        <end position="226"/>
    </location>
</feature>
<proteinExistence type="predicted"/>
<evidence type="ECO:0000313" key="4">
    <source>
        <dbReference type="Proteomes" id="UP000198661"/>
    </source>
</evidence>
<dbReference type="Proteomes" id="UP000198661">
    <property type="component" value="Unassembled WGS sequence"/>
</dbReference>
<dbReference type="PANTHER" id="PTHR42951">
    <property type="entry name" value="METALLO-BETA-LACTAMASE DOMAIN-CONTAINING"/>
    <property type="match status" value="1"/>
</dbReference>
<evidence type="ECO:0000256" key="1">
    <source>
        <dbReference type="SAM" id="MobiDB-lite"/>
    </source>
</evidence>
<dbReference type="InterPro" id="IPR036866">
    <property type="entry name" value="RibonucZ/Hydroxyglut_hydro"/>
</dbReference>